<gene>
    <name evidence="3" type="ORF">ONE63_005330</name>
</gene>
<evidence type="ECO:0000313" key="4">
    <source>
        <dbReference type="Proteomes" id="UP001075354"/>
    </source>
</evidence>
<evidence type="ECO:0000259" key="2">
    <source>
        <dbReference type="PROSITE" id="PS50003"/>
    </source>
</evidence>
<dbReference type="PROSITE" id="PS50003">
    <property type="entry name" value="PH_DOMAIN"/>
    <property type="match status" value="1"/>
</dbReference>
<feature type="compositionally biased region" description="Polar residues" evidence="1">
    <location>
        <begin position="604"/>
        <end position="614"/>
    </location>
</feature>
<feature type="region of interest" description="Disordered" evidence="1">
    <location>
        <begin position="592"/>
        <end position="649"/>
    </location>
</feature>
<name>A0AAV7XYZ6_9NEOP</name>
<feature type="compositionally biased region" description="Low complexity" evidence="1">
    <location>
        <begin position="1407"/>
        <end position="1419"/>
    </location>
</feature>
<protein>
    <recommendedName>
        <fullName evidence="2">PH domain-containing protein</fullName>
    </recommendedName>
</protein>
<feature type="compositionally biased region" description="Low complexity" evidence="1">
    <location>
        <begin position="632"/>
        <end position="641"/>
    </location>
</feature>
<keyword evidence="4" id="KW-1185">Reference proteome</keyword>
<feature type="region of interest" description="Disordered" evidence="1">
    <location>
        <begin position="1"/>
        <end position="38"/>
    </location>
</feature>
<accession>A0AAV7XYZ6</accession>
<proteinExistence type="predicted"/>
<feature type="region of interest" description="Disordered" evidence="1">
    <location>
        <begin position="163"/>
        <end position="242"/>
    </location>
</feature>
<evidence type="ECO:0000256" key="1">
    <source>
        <dbReference type="SAM" id="MobiDB-lite"/>
    </source>
</evidence>
<organism evidence="3 4">
    <name type="scientific">Megalurothrips usitatus</name>
    <name type="common">bean blossom thrips</name>
    <dbReference type="NCBI Taxonomy" id="439358"/>
    <lineage>
        <taxon>Eukaryota</taxon>
        <taxon>Metazoa</taxon>
        <taxon>Ecdysozoa</taxon>
        <taxon>Arthropoda</taxon>
        <taxon>Hexapoda</taxon>
        <taxon>Insecta</taxon>
        <taxon>Pterygota</taxon>
        <taxon>Neoptera</taxon>
        <taxon>Paraneoptera</taxon>
        <taxon>Thysanoptera</taxon>
        <taxon>Terebrantia</taxon>
        <taxon>Thripoidea</taxon>
        <taxon>Thripidae</taxon>
        <taxon>Megalurothrips</taxon>
    </lineage>
</organism>
<feature type="compositionally biased region" description="Basic and acidic residues" evidence="1">
    <location>
        <begin position="205"/>
        <end position="217"/>
    </location>
</feature>
<feature type="compositionally biased region" description="Low complexity" evidence="1">
    <location>
        <begin position="14"/>
        <end position="38"/>
    </location>
</feature>
<dbReference type="EMBL" id="JAPTSV010000002">
    <property type="protein sequence ID" value="KAJ1530422.1"/>
    <property type="molecule type" value="Genomic_DNA"/>
</dbReference>
<sequence length="1508" mass="165938">MRASSEQPGGGEALGEAAAPTSLAPTPSATPTVPLASSTPAVVDSAATPWLDKPTVKMEGYLEKKGKMRVVAMWKRYWFVLEGRLLLYYKSQQEYARLSPCRGSLNMGLASCVRPGAHTGAGAGLGAEQHVLEVVLRSHVVSLRAKDRACQERWLQALLDSMASSSATSPGRDPGKGSRGQGRGHGHGKGQGPLHFRYPSADNLSKADQDHGRGNIREEEDAPQSGHSEKRHTLPNWNRTPSTELMLVTVPEKAVPSGGTPNLIQDKLPEGLHIAPRKAQAGKTGGINLTRQGSILPILGKKDKANKHSSPQAVHPVNTQDSPFGSQRYSFHGFQKVGDVGNDSASKKDRKDLERSSKSKGFRNFESVLKKQLSFSSPSSAKDVCTKSDSFVGTPILEDVLKATNGCAEKNLNCKFCHIRNIEGGRCICQNMGTPELEEEKENFNIRKSIHLAASKKYHPDENQNQLFQDSLETTKVPVSLGKNQSSSEKDLLITSGVDLSPERENPKPIRCTSADQLWSAPRKSFGEIHVKHSKFEQMGPDAQYFSASDIRHPCNTLDSHRSEPTATDKSKLVKLSIRQRLLHGNGEYIKYSEPEDCDKRDSTLNTTTDSQPQDPKAKPKMRMRKRKGSSSKDSYSLADSNDGKKRAPVRNRLSFLTRVLSHVRRAKSEDIMDHPETEGIFSDDAFLSPHPDMNSKCSTPVSRVLDDVKKMPLGTNFQIGPSNPVFGEAPEEPPPDYDSVGVEQLNNSDGCSVGDTPPQLPPRRTKRPRSPWHDVPTNNSPVVDMDNDARLRLLSAAKYGRVIGTRTSNSIDFYDWSDSHPSDNSQHHAYEVVSDDPSTPAGSNEHLAIYLSSESSDEEFHEEMVLRRNIQDREFLFGSEGEVSPLANVTKPSAMEPLTIRTNILPTLDSSGRVGLSHVEAVKLNLLMQAQRTSTESIIRRRGEHDDQNCSKPSKAEEHVVKSYPISNNCLQQPPEEFADKEDLPLITATEVSEKVKVSVKGLFTPTEKLFDSREGSAVDSELNSIVHETNITKVEEPPQLPSKKMKGIWKPDNCEPESRHSDELNDLLAQLAGMTTAPLLPVGAGCSLQINQVHGADGEVTTAPTAVKKQSLSLDAFANMYDSEPDYDVPRPHASLLHILPQNGRTFQNYRPGDDDIVVEATHFFSRPESPRHVAMDDQSLNGHMSPDSLDFPFTPRRASTWEPCYSNTGNGQDRPQTQKARPIKDRNRRATLSGPLIHQTGEPAPYQPAPLVRRNSMELPPLEAEADVYARSVNQKERGMTEPKQVKMLSTHDVTCEHNSSPLSSLSQSYTPCIGEVCKKIEILTSLEDISEKSELNSDSISSRHIINSVSQARTLPRPDELDMDSLEASEFKKVDVPELITTALLSIVEEPDTLSERSDKCSEGTGQSSGSTSEGAVMFDGNSSATDQQTHNTDTEMEMPSDDEIGHPQDQNTLDDVRRVFEPDSLLPEPFAVGNGEQNDFGQMVESDSAKDASLETDSLELKK</sequence>
<dbReference type="SUPFAM" id="SSF50729">
    <property type="entry name" value="PH domain-like"/>
    <property type="match status" value="1"/>
</dbReference>
<dbReference type="InterPro" id="IPR011993">
    <property type="entry name" value="PH-like_dom_sf"/>
</dbReference>
<dbReference type="CDD" id="cd00821">
    <property type="entry name" value="PH"/>
    <property type="match status" value="1"/>
</dbReference>
<feature type="compositionally biased region" description="Polar residues" evidence="1">
    <location>
        <begin position="308"/>
        <end position="329"/>
    </location>
</feature>
<dbReference type="SMART" id="SM00233">
    <property type="entry name" value="PH"/>
    <property type="match status" value="1"/>
</dbReference>
<dbReference type="InterPro" id="IPR001849">
    <property type="entry name" value="PH_domain"/>
</dbReference>
<dbReference type="Pfam" id="PF00169">
    <property type="entry name" value="PH"/>
    <property type="match status" value="1"/>
</dbReference>
<dbReference type="Proteomes" id="UP001075354">
    <property type="component" value="Chromosome 2"/>
</dbReference>
<evidence type="ECO:0000313" key="3">
    <source>
        <dbReference type="EMBL" id="KAJ1530422.1"/>
    </source>
</evidence>
<reference evidence="3" key="1">
    <citation type="submission" date="2022-12" db="EMBL/GenBank/DDBJ databases">
        <title>Chromosome-level genome assembly of the bean flower thrips Megalurothrips usitatus.</title>
        <authorList>
            <person name="Ma L."/>
            <person name="Liu Q."/>
            <person name="Li H."/>
            <person name="Cai W."/>
        </authorList>
    </citation>
    <scope>NUCLEOTIDE SEQUENCE</scope>
    <source>
        <strain evidence="3">Cailab_2022a</strain>
    </source>
</reference>
<feature type="compositionally biased region" description="Basic residues" evidence="1">
    <location>
        <begin position="619"/>
        <end position="630"/>
    </location>
</feature>
<feature type="compositionally biased region" description="Polar residues" evidence="1">
    <location>
        <begin position="1425"/>
        <end position="1436"/>
    </location>
</feature>
<feature type="compositionally biased region" description="Basic and acidic residues" evidence="1">
    <location>
        <begin position="345"/>
        <end position="357"/>
    </location>
</feature>
<dbReference type="Gene3D" id="2.30.29.30">
    <property type="entry name" value="Pleckstrin-homology domain (PH domain)/Phosphotyrosine-binding domain (PTB)"/>
    <property type="match status" value="1"/>
</dbReference>
<feature type="domain" description="PH" evidence="2">
    <location>
        <begin position="55"/>
        <end position="163"/>
    </location>
</feature>
<feature type="region of interest" description="Disordered" evidence="1">
    <location>
        <begin position="716"/>
        <end position="784"/>
    </location>
</feature>
<feature type="region of interest" description="Disordered" evidence="1">
    <location>
        <begin position="303"/>
        <end position="358"/>
    </location>
</feature>
<comment type="caution">
    <text evidence="3">The sequence shown here is derived from an EMBL/GenBank/DDBJ whole genome shotgun (WGS) entry which is preliminary data.</text>
</comment>
<feature type="compositionally biased region" description="Basic and acidic residues" evidence="1">
    <location>
        <begin position="1492"/>
        <end position="1508"/>
    </location>
</feature>
<feature type="compositionally biased region" description="Basic and acidic residues" evidence="1">
    <location>
        <begin position="592"/>
        <end position="603"/>
    </location>
</feature>
<feature type="region of interest" description="Disordered" evidence="1">
    <location>
        <begin position="1395"/>
        <end position="1508"/>
    </location>
</feature>